<evidence type="ECO:0000313" key="2">
    <source>
        <dbReference type="EMBL" id="KAK4015032.1"/>
    </source>
</evidence>
<comment type="caution">
    <text evidence="2">The sequence shown here is derived from an EMBL/GenBank/DDBJ whole genome shotgun (WGS) entry which is preliminary data.</text>
</comment>
<gene>
    <name evidence="2" type="ORF">OUZ56_027547</name>
</gene>
<sequence>MAALGRRDDALFARRHRDPLPHGVAIAAQHVAHLVERGETLLGKERRAGRAEPRPDHQPASIRS</sequence>
<protein>
    <submittedName>
        <fullName evidence="2">Uncharacterized protein</fullName>
    </submittedName>
</protein>
<name>A0ABQ9ZQ36_9CRUS</name>
<proteinExistence type="predicted"/>
<feature type="region of interest" description="Disordered" evidence="1">
    <location>
        <begin position="38"/>
        <end position="64"/>
    </location>
</feature>
<organism evidence="2 3">
    <name type="scientific">Daphnia magna</name>
    <dbReference type="NCBI Taxonomy" id="35525"/>
    <lineage>
        <taxon>Eukaryota</taxon>
        <taxon>Metazoa</taxon>
        <taxon>Ecdysozoa</taxon>
        <taxon>Arthropoda</taxon>
        <taxon>Crustacea</taxon>
        <taxon>Branchiopoda</taxon>
        <taxon>Diplostraca</taxon>
        <taxon>Cladocera</taxon>
        <taxon>Anomopoda</taxon>
        <taxon>Daphniidae</taxon>
        <taxon>Daphnia</taxon>
    </lineage>
</organism>
<reference evidence="2 3" key="1">
    <citation type="journal article" date="2023" name="Nucleic Acids Res.">
        <title>The hologenome of Daphnia magna reveals possible DNA methylation and microbiome-mediated evolution of the host genome.</title>
        <authorList>
            <person name="Chaturvedi A."/>
            <person name="Li X."/>
            <person name="Dhandapani V."/>
            <person name="Marshall H."/>
            <person name="Kissane S."/>
            <person name="Cuenca-Cambronero M."/>
            <person name="Asole G."/>
            <person name="Calvet F."/>
            <person name="Ruiz-Romero M."/>
            <person name="Marangio P."/>
            <person name="Guigo R."/>
            <person name="Rago D."/>
            <person name="Mirbahai L."/>
            <person name="Eastwood N."/>
            <person name="Colbourne J.K."/>
            <person name="Zhou J."/>
            <person name="Mallon E."/>
            <person name="Orsini L."/>
        </authorList>
    </citation>
    <scope>NUCLEOTIDE SEQUENCE [LARGE SCALE GENOMIC DNA]</scope>
    <source>
        <strain evidence="2">LRV0_1</strain>
    </source>
</reference>
<dbReference type="EMBL" id="JAOYFB010000004">
    <property type="protein sequence ID" value="KAK4015032.1"/>
    <property type="molecule type" value="Genomic_DNA"/>
</dbReference>
<dbReference type="Proteomes" id="UP001234178">
    <property type="component" value="Unassembled WGS sequence"/>
</dbReference>
<accession>A0ABQ9ZQ36</accession>
<evidence type="ECO:0000313" key="3">
    <source>
        <dbReference type="Proteomes" id="UP001234178"/>
    </source>
</evidence>
<feature type="compositionally biased region" description="Basic and acidic residues" evidence="1">
    <location>
        <begin position="38"/>
        <end position="57"/>
    </location>
</feature>
<keyword evidence="3" id="KW-1185">Reference proteome</keyword>
<evidence type="ECO:0000256" key="1">
    <source>
        <dbReference type="SAM" id="MobiDB-lite"/>
    </source>
</evidence>